<protein>
    <recommendedName>
        <fullName evidence="1">Siphovirus-type tail component RIFT-related domain-containing protein</fullName>
    </recommendedName>
</protein>
<evidence type="ECO:0000313" key="2">
    <source>
        <dbReference type="EMBL" id="KMT60956.1"/>
    </source>
</evidence>
<dbReference type="InterPro" id="IPR008841">
    <property type="entry name" value="Siphovirus-type_tail_N"/>
</dbReference>
<dbReference type="Pfam" id="PF05709">
    <property type="entry name" value="Sipho_tail"/>
    <property type="match status" value="1"/>
</dbReference>
<feature type="domain" description="Siphovirus-type tail component RIFT-related" evidence="1">
    <location>
        <begin position="35"/>
        <end position="102"/>
    </location>
</feature>
<dbReference type="RefSeq" id="WP_007476892.1">
    <property type="nucleotide sequence ID" value="NZ_KQ130610.1"/>
</dbReference>
<dbReference type="PATRIC" id="fig|1430899.3.peg.385"/>
<evidence type="ECO:0000259" key="1">
    <source>
        <dbReference type="Pfam" id="PF05709"/>
    </source>
</evidence>
<comment type="caution">
    <text evidence="2">The sequence shown here is derived from an EMBL/GenBank/DDBJ whole genome shotgun (WGS) entry which is preliminary data.</text>
</comment>
<name>A0A0J8J9F8_9LIST</name>
<evidence type="ECO:0000313" key="3">
    <source>
        <dbReference type="Proteomes" id="UP000052258"/>
    </source>
</evidence>
<reference evidence="2 3" key="1">
    <citation type="journal article" date="2015" name="Genome Biol. Evol.">
        <title>Comparative Genomics of Listeria Sensu Lato: Genus-Wide Differences in Evolutionary Dynamics and the Progressive Gain of Complex, Potentially Pathogenicity-Related Traits through Lateral Gene Transfer.</title>
        <authorList>
            <person name="Chiara M."/>
            <person name="Caruso M."/>
            <person name="D'Erchia A.M."/>
            <person name="Manzari C."/>
            <person name="Fraccalvieri R."/>
            <person name="Goffredo E."/>
            <person name="Latorre L."/>
            <person name="Miccolupo A."/>
            <person name="Padalino I."/>
            <person name="Santagada G."/>
            <person name="Chiocco D."/>
            <person name="Pesole G."/>
            <person name="Horner D.S."/>
            <person name="Parisi A."/>
        </authorList>
    </citation>
    <scope>NUCLEOTIDE SEQUENCE [LARGE SCALE GENOMIC DNA]</scope>
    <source>
        <strain evidence="2 3">1991</strain>
    </source>
</reference>
<dbReference type="OrthoDB" id="2194642at2"/>
<sequence>MTKVWMDIIKKEGTIRITDQLPLYFIHEHESDWQAETNVMENSGIDGLIPGKNTFAPFTKTFTFVVKTRQSELLKMVKREIKKLVGSRESYFVRYEREPGNLFAIDNVKITWENEEKAMFAGAVLTLEFNVYKGYSESWATTLDPMLFSTNKWAIGLNLPLGEDLSYIHTDKTFRIYNASTDTIDPRMRHKLTIALSCEGQPTLTNETTGDYFTYYKALKKTDVLVLSGVYPYKNDTHCGKDTNHGVITLATGWNEFELTGAEEIEIKFDFPFVYR</sequence>
<dbReference type="AlphaFoldDB" id="A0A0J8J9F8"/>
<keyword evidence="3" id="KW-1185">Reference proteome</keyword>
<organism evidence="2 3">
    <name type="scientific">Listeria fleischmannii 1991</name>
    <dbReference type="NCBI Taxonomy" id="1430899"/>
    <lineage>
        <taxon>Bacteria</taxon>
        <taxon>Bacillati</taxon>
        <taxon>Bacillota</taxon>
        <taxon>Bacilli</taxon>
        <taxon>Bacillales</taxon>
        <taxon>Listeriaceae</taxon>
        <taxon>Listeria</taxon>
    </lineage>
</organism>
<dbReference type="EMBL" id="AZHO01000005">
    <property type="protein sequence ID" value="KMT60956.1"/>
    <property type="molecule type" value="Genomic_DNA"/>
</dbReference>
<accession>A0A0J8J9F8</accession>
<gene>
    <name evidence="2" type="ORF">X560_0376</name>
</gene>
<dbReference type="Proteomes" id="UP000052258">
    <property type="component" value="Unassembled WGS sequence"/>
</dbReference>
<proteinExistence type="predicted"/>